<feature type="region of interest" description="Disordered" evidence="1">
    <location>
        <begin position="593"/>
        <end position="616"/>
    </location>
</feature>
<feature type="compositionally biased region" description="Basic and acidic residues" evidence="1">
    <location>
        <begin position="593"/>
        <end position="613"/>
    </location>
</feature>
<dbReference type="InterPro" id="IPR001650">
    <property type="entry name" value="Helicase_C-like"/>
</dbReference>
<accession>A0A1E3ILN0</accession>
<feature type="region of interest" description="Disordered" evidence="1">
    <location>
        <begin position="729"/>
        <end position="758"/>
    </location>
</feature>
<dbReference type="Gene3D" id="3.40.50.300">
    <property type="entry name" value="P-loop containing nucleotide triphosphate hydrolases"/>
    <property type="match status" value="1"/>
</dbReference>
<dbReference type="InterPro" id="IPR027417">
    <property type="entry name" value="P-loop_NTPase"/>
</dbReference>
<feature type="compositionally biased region" description="Acidic residues" evidence="1">
    <location>
        <begin position="24"/>
        <end position="34"/>
    </location>
</feature>
<dbReference type="KEGG" id="cdep:91088785"/>
<dbReference type="InterPro" id="IPR049730">
    <property type="entry name" value="SNF2/RAD54-like_C"/>
</dbReference>
<feature type="compositionally biased region" description="Polar residues" evidence="1">
    <location>
        <begin position="64"/>
        <end position="83"/>
    </location>
</feature>
<name>A0A1E3ILN0_9TREE</name>
<sequence>MTNSHLATATLPLASQSQHSIDLTGEDSSGDEVAVDPQLAESSTAAARKATAPFSTPALGARFPTTNLSPTNHFRPPLSQSHLSIDQRSTALDSDGIVYTGSSSSGTKSPASTTFPPYGASPSRYPKTDRYFSERKELADDVNSKGVALPSVLLMNGNNASSAIDLTTQHIPSPPPVDEKKPICIGSLRSAALMLYPCPAVVVGVRPPPNSKEKYEIVNYRNNEFIKVKLKYRAAGTLARKDDPSSVLQQDVIQILTPALTTYIGDLDSRIAIHLASLMSRGLCRLEGFVPRLHADAPQFQVRVDVLVFTLPSNVEYIASFLANYNLYLLDPIPPYDSTRHSDNPPYRNAHGGGDIALQLLANAQRRTMGTANGDYMFPDREREKATQVEVQRKQVDEVFKSIDNGTELEQCDPGPLIKTDLFPHQRKALTFFLMKEQDSSCLKQCKKNAKKVLKRRGQSVDTEPEEEKEKSKNKDKRKEEVESWGSLWEPVKDEKCKVRSWKNKITGEELRGKKGKPADCKGVLLADDMGLGKTLSVVSLIAATRSSAREYARLKMEPVVPSTDPSEDEKDLEAAEFKTKVFGMPDFKEQFKADARNKKRKHDEDAVRDSATRRSRITTRSKGTLLITPMSTISNWEDQIKEHWNGPVEIIGGISGIMPPKKIERMWKPPKIDGQESSGDEDLENFDLLRVYIYHGPSRRPDPHFISEFDIVITSFNTLANEFSKQSGSCITETNTPGETASNSADEIEGRKREDGEIQSAEVAALVKGAKKSKGKVKGGQETSPLQAIDWFRVVLDEAHYIKTASTVASRAACDLEADRRVALSGTPIQNKIEDVWALFKFLRISPVDDKDIFTQYISSPCKFGEQIGVARLQLIMRCCTLRRTKESTHEDGTKILNLPPRSERQMWLTFREDERRIYDERTSKAKDKIGELKANNDVSKIYVNMLQEVLRLRQICNHVDLAMEGPVEEDYDGTIMDFEVAAQGIERNGLTQSRAVAVVCSMKEGEGATCTACGFDFGDWFPWIGLGGVEEEKEKPKLRKLPSKPLLTKCLHLYCQTCFRANIYPEYSKRMKGSIARACHCCNKMIRLPSDIIEVIPPDSADATESNVIDQQPKRATRKKFVRAPGEKLNLSTKMQFLHDELLKFSKKNPHSAHYDPFALEGDDVEEMDSDGKPIVTKSVVFSQWTTMLDRIADMLNETNIRYARLDGTMTREDRSKAIEALKYKKNVEVLLVSTRAGGVGLNLTVASRCYLVDPYWNPSVESQAIDRIHRMGQTRPVVAIKLMIKDSIEEKLDKIQKKKAELAQLSLKNMSRKELMSQKSEELASLFS</sequence>
<organism evidence="2 3">
    <name type="scientific">Cryptococcus depauperatus CBS 7841</name>
    <dbReference type="NCBI Taxonomy" id="1295531"/>
    <lineage>
        <taxon>Eukaryota</taxon>
        <taxon>Fungi</taxon>
        <taxon>Dikarya</taxon>
        <taxon>Basidiomycota</taxon>
        <taxon>Agaricomycotina</taxon>
        <taxon>Tremellomycetes</taxon>
        <taxon>Tremellales</taxon>
        <taxon>Cryptococcaceae</taxon>
        <taxon>Cryptococcus</taxon>
    </lineage>
</organism>
<dbReference type="GeneID" id="91088785"/>
<dbReference type="RefSeq" id="XP_066070052.1">
    <property type="nucleotide sequence ID" value="XM_066213955.1"/>
</dbReference>
<dbReference type="Pfam" id="PF00176">
    <property type="entry name" value="SNF2-rel_dom"/>
    <property type="match status" value="2"/>
</dbReference>
<dbReference type="InterPro" id="IPR014001">
    <property type="entry name" value="Helicase_ATP-bd"/>
</dbReference>
<dbReference type="GO" id="GO:0005634">
    <property type="term" value="C:nucleus"/>
    <property type="evidence" value="ECO:0007669"/>
    <property type="project" value="TreeGrafter"/>
</dbReference>
<feature type="compositionally biased region" description="Polar residues" evidence="1">
    <location>
        <begin position="729"/>
        <end position="746"/>
    </location>
</feature>
<dbReference type="EMBL" id="CP143788">
    <property type="protein sequence ID" value="WVN89352.1"/>
    <property type="molecule type" value="Genomic_DNA"/>
</dbReference>
<dbReference type="VEuPathDB" id="FungiDB:L203_02224"/>
<dbReference type="PANTHER" id="PTHR45626:SF52">
    <property type="entry name" value="SINGLE-STRANDED DNA-DEPENDENT ATPASE (EUROFUNG)"/>
    <property type="match status" value="1"/>
</dbReference>
<dbReference type="SMART" id="SM00487">
    <property type="entry name" value="DEXDc"/>
    <property type="match status" value="1"/>
</dbReference>
<dbReference type="CDD" id="cd18793">
    <property type="entry name" value="SF2_C_SNF"/>
    <property type="match status" value="1"/>
</dbReference>
<gene>
    <name evidence="2" type="ORF">L203_104575</name>
</gene>
<reference evidence="2" key="1">
    <citation type="submission" date="2016-06" db="EMBL/GenBank/DDBJ databases">
        <authorList>
            <person name="Cuomo C."/>
            <person name="Litvintseva A."/>
            <person name="Heitman J."/>
            <person name="Chen Y."/>
            <person name="Sun S."/>
            <person name="Springer D."/>
            <person name="Dromer F."/>
            <person name="Young S."/>
            <person name="Zeng Q."/>
            <person name="Chapman S."/>
            <person name="Gujja S."/>
            <person name="Saif S."/>
            <person name="Birren B."/>
        </authorList>
    </citation>
    <scope>NUCLEOTIDE SEQUENCE</scope>
    <source>
        <strain evidence="2">CBS 7841</strain>
    </source>
</reference>
<keyword evidence="3" id="KW-1185">Reference proteome</keyword>
<dbReference type="OrthoDB" id="448448at2759"/>
<proteinExistence type="predicted"/>
<dbReference type="CDD" id="cd18008">
    <property type="entry name" value="DEXDc_SHPRH-like"/>
    <property type="match status" value="1"/>
</dbReference>
<protein>
    <submittedName>
        <fullName evidence="2">Uncharacterized protein</fullName>
    </submittedName>
</protein>
<dbReference type="SUPFAM" id="SSF52540">
    <property type="entry name" value="P-loop containing nucleoside triphosphate hydrolases"/>
    <property type="match status" value="2"/>
</dbReference>
<feature type="compositionally biased region" description="Basic and acidic residues" evidence="1">
    <location>
        <begin position="468"/>
        <end position="482"/>
    </location>
</feature>
<dbReference type="SMART" id="SM00490">
    <property type="entry name" value="HELICc"/>
    <property type="match status" value="1"/>
</dbReference>
<dbReference type="InterPro" id="IPR038718">
    <property type="entry name" value="SNF2-like_sf"/>
</dbReference>
<dbReference type="InterPro" id="IPR000330">
    <property type="entry name" value="SNF2_N"/>
</dbReference>
<reference evidence="2" key="3">
    <citation type="submission" date="2024-01" db="EMBL/GenBank/DDBJ databases">
        <authorList>
            <person name="Coelho M.A."/>
            <person name="David-Palma M."/>
            <person name="Shea T."/>
            <person name="Sun S."/>
            <person name="Cuomo C.A."/>
            <person name="Heitman J."/>
        </authorList>
    </citation>
    <scope>NUCLEOTIDE SEQUENCE</scope>
    <source>
        <strain evidence="2">CBS 7841</strain>
    </source>
</reference>
<dbReference type="Proteomes" id="UP000094043">
    <property type="component" value="Chromosome 5"/>
</dbReference>
<dbReference type="PROSITE" id="PS51192">
    <property type="entry name" value="HELICASE_ATP_BIND_1"/>
    <property type="match status" value="1"/>
</dbReference>
<reference evidence="2" key="2">
    <citation type="journal article" date="2022" name="Elife">
        <title>Obligate sexual reproduction of a homothallic fungus closely related to the Cryptococcus pathogenic species complex.</title>
        <authorList>
            <person name="Passer A.R."/>
            <person name="Clancey S.A."/>
            <person name="Shea T."/>
            <person name="David-Palma M."/>
            <person name="Averette A.F."/>
            <person name="Boekhout T."/>
            <person name="Porcel B.M."/>
            <person name="Nowrousian M."/>
            <person name="Cuomo C.A."/>
            <person name="Sun S."/>
            <person name="Heitman J."/>
            <person name="Coelho M.A."/>
        </authorList>
    </citation>
    <scope>NUCLEOTIDE SEQUENCE</scope>
    <source>
        <strain evidence="2">CBS 7841</strain>
    </source>
</reference>
<dbReference type="GO" id="GO:0005524">
    <property type="term" value="F:ATP binding"/>
    <property type="evidence" value="ECO:0007669"/>
    <property type="project" value="InterPro"/>
</dbReference>
<dbReference type="GO" id="GO:0006281">
    <property type="term" value="P:DNA repair"/>
    <property type="evidence" value="ECO:0007669"/>
    <property type="project" value="TreeGrafter"/>
</dbReference>
<dbReference type="PROSITE" id="PS51194">
    <property type="entry name" value="HELICASE_CTER"/>
    <property type="match status" value="1"/>
</dbReference>
<evidence type="ECO:0000256" key="1">
    <source>
        <dbReference type="SAM" id="MobiDB-lite"/>
    </source>
</evidence>
<dbReference type="PANTHER" id="PTHR45626">
    <property type="entry name" value="TRANSCRIPTION TERMINATION FACTOR 2-RELATED"/>
    <property type="match status" value="1"/>
</dbReference>
<feature type="region of interest" description="Disordered" evidence="1">
    <location>
        <begin position="454"/>
        <end position="485"/>
    </location>
</feature>
<evidence type="ECO:0000313" key="3">
    <source>
        <dbReference type="Proteomes" id="UP000094043"/>
    </source>
</evidence>
<feature type="compositionally biased region" description="Low complexity" evidence="1">
    <location>
        <begin position="100"/>
        <end position="114"/>
    </location>
</feature>
<dbReference type="InterPro" id="IPR050628">
    <property type="entry name" value="SNF2_RAD54_helicase_TF"/>
</dbReference>
<feature type="region of interest" description="Disordered" evidence="1">
    <location>
        <begin position="1"/>
        <end position="83"/>
    </location>
</feature>
<feature type="compositionally biased region" description="Polar residues" evidence="1">
    <location>
        <begin position="1"/>
        <end position="21"/>
    </location>
</feature>
<dbReference type="GO" id="GO:0008094">
    <property type="term" value="F:ATP-dependent activity, acting on DNA"/>
    <property type="evidence" value="ECO:0007669"/>
    <property type="project" value="TreeGrafter"/>
</dbReference>
<feature type="region of interest" description="Disordered" evidence="1">
    <location>
        <begin position="96"/>
        <end position="122"/>
    </location>
</feature>
<dbReference type="Pfam" id="PF00271">
    <property type="entry name" value="Helicase_C"/>
    <property type="match status" value="1"/>
</dbReference>
<evidence type="ECO:0000313" key="2">
    <source>
        <dbReference type="EMBL" id="WVN89352.1"/>
    </source>
</evidence>
<dbReference type="Gene3D" id="3.40.50.10810">
    <property type="entry name" value="Tandem AAA-ATPase domain"/>
    <property type="match status" value="2"/>
</dbReference>